<gene>
    <name evidence="1" type="primary">Necator_chrIII.g12873</name>
    <name evidence="1" type="ORF">RB195_012106</name>
</gene>
<dbReference type="EMBL" id="JAVFWL010000003">
    <property type="protein sequence ID" value="KAK6745788.1"/>
    <property type="molecule type" value="Genomic_DNA"/>
</dbReference>
<accession>A0ABR1D6G8</accession>
<name>A0ABR1D6G8_NECAM</name>
<keyword evidence="2" id="KW-1185">Reference proteome</keyword>
<sequence length="121" mass="14186">MTISLPTVLIEVVQLEKPSDNSEYDFKGNESGFNSHHYHSHLSLSLYWYLWKTPKIRFLSTRCGDGGLTVSESWHMKVRMKSRGTVEFPLITHTLLMKIIEKKKFPQKCDMEYEILLKAQH</sequence>
<proteinExistence type="predicted"/>
<organism evidence="1 2">
    <name type="scientific">Necator americanus</name>
    <name type="common">Human hookworm</name>
    <dbReference type="NCBI Taxonomy" id="51031"/>
    <lineage>
        <taxon>Eukaryota</taxon>
        <taxon>Metazoa</taxon>
        <taxon>Ecdysozoa</taxon>
        <taxon>Nematoda</taxon>
        <taxon>Chromadorea</taxon>
        <taxon>Rhabditida</taxon>
        <taxon>Rhabditina</taxon>
        <taxon>Rhabditomorpha</taxon>
        <taxon>Strongyloidea</taxon>
        <taxon>Ancylostomatidae</taxon>
        <taxon>Bunostominae</taxon>
        <taxon>Necator</taxon>
    </lineage>
</organism>
<protein>
    <submittedName>
        <fullName evidence="1">Uncharacterized protein</fullName>
    </submittedName>
</protein>
<reference evidence="1 2" key="1">
    <citation type="submission" date="2023-08" db="EMBL/GenBank/DDBJ databases">
        <title>A Necator americanus chromosomal reference genome.</title>
        <authorList>
            <person name="Ilik V."/>
            <person name="Petrzelkova K.J."/>
            <person name="Pardy F."/>
            <person name="Fuh T."/>
            <person name="Niatou-Singa F.S."/>
            <person name="Gouil Q."/>
            <person name="Baker L."/>
            <person name="Ritchie M.E."/>
            <person name="Jex A.R."/>
            <person name="Gazzola D."/>
            <person name="Li H."/>
            <person name="Toshio Fujiwara R."/>
            <person name="Zhan B."/>
            <person name="Aroian R.V."/>
            <person name="Pafco B."/>
            <person name="Schwarz E.M."/>
        </authorList>
    </citation>
    <scope>NUCLEOTIDE SEQUENCE [LARGE SCALE GENOMIC DNA]</scope>
    <source>
        <strain evidence="1 2">Aroian</strain>
        <tissue evidence="1">Whole animal</tissue>
    </source>
</reference>
<evidence type="ECO:0000313" key="2">
    <source>
        <dbReference type="Proteomes" id="UP001303046"/>
    </source>
</evidence>
<comment type="caution">
    <text evidence="1">The sequence shown here is derived from an EMBL/GenBank/DDBJ whole genome shotgun (WGS) entry which is preliminary data.</text>
</comment>
<evidence type="ECO:0000313" key="1">
    <source>
        <dbReference type="EMBL" id="KAK6745788.1"/>
    </source>
</evidence>
<dbReference type="Proteomes" id="UP001303046">
    <property type="component" value="Unassembled WGS sequence"/>
</dbReference>